<dbReference type="Proteomes" id="UP001642484">
    <property type="component" value="Unassembled WGS sequence"/>
</dbReference>
<evidence type="ECO:0000313" key="2">
    <source>
        <dbReference type="Proteomes" id="UP001642484"/>
    </source>
</evidence>
<comment type="caution">
    <text evidence="1">The sequence shown here is derived from an EMBL/GenBank/DDBJ whole genome shotgun (WGS) entry which is preliminary data.</text>
</comment>
<gene>
    <name evidence="1" type="ORF">CCMP2556_LOCUS55432</name>
</gene>
<accession>A0ABP0T0W0</accession>
<reference evidence="1 2" key="1">
    <citation type="submission" date="2024-02" db="EMBL/GenBank/DDBJ databases">
        <authorList>
            <person name="Chen Y."/>
            <person name="Shah S."/>
            <person name="Dougan E. K."/>
            <person name="Thang M."/>
            <person name="Chan C."/>
        </authorList>
    </citation>
    <scope>NUCLEOTIDE SEQUENCE [LARGE SCALE GENOMIC DNA]</scope>
</reference>
<dbReference type="EMBL" id="CAXAMN010028972">
    <property type="protein sequence ID" value="CAK9118331.1"/>
    <property type="molecule type" value="Genomic_DNA"/>
</dbReference>
<keyword evidence="2" id="KW-1185">Reference proteome</keyword>
<evidence type="ECO:0000313" key="1">
    <source>
        <dbReference type="EMBL" id="CAK9118331.1"/>
    </source>
</evidence>
<name>A0ABP0T0W0_9DINO</name>
<organism evidence="1 2">
    <name type="scientific">Durusdinium trenchii</name>
    <dbReference type="NCBI Taxonomy" id="1381693"/>
    <lineage>
        <taxon>Eukaryota</taxon>
        <taxon>Sar</taxon>
        <taxon>Alveolata</taxon>
        <taxon>Dinophyceae</taxon>
        <taxon>Suessiales</taxon>
        <taxon>Symbiodiniaceae</taxon>
        <taxon>Durusdinium</taxon>
    </lineage>
</organism>
<protein>
    <submittedName>
        <fullName evidence="1">Uncharacterized protein</fullName>
    </submittedName>
</protein>
<proteinExistence type="predicted"/>
<sequence length="139" mass="15471">MTWQAKGGALGHAGLRKDYWVHMQEARERLQRENPGASKREVLKMAVSEGDKKATSDSERCSWRELLHELEDSGMTDATVNSHDVKHATSSGEGGEAAYIFKPKPNAMVFAYNPLPSYKWSTVASAFTINDPWTQSLLS</sequence>